<evidence type="ECO:0008006" key="4">
    <source>
        <dbReference type="Google" id="ProtNLM"/>
    </source>
</evidence>
<keyword evidence="1" id="KW-0472">Membrane</keyword>
<organism evidence="2 3">
    <name type="scientific">Reticulomyxa filosa</name>
    <dbReference type="NCBI Taxonomy" id="46433"/>
    <lineage>
        <taxon>Eukaryota</taxon>
        <taxon>Sar</taxon>
        <taxon>Rhizaria</taxon>
        <taxon>Retaria</taxon>
        <taxon>Foraminifera</taxon>
        <taxon>Monothalamids</taxon>
        <taxon>Reticulomyxidae</taxon>
        <taxon>Reticulomyxa</taxon>
    </lineage>
</organism>
<reference evidence="2 3" key="1">
    <citation type="journal article" date="2013" name="Curr. Biol.">
        <title>The Genome of the Foraminiferan Reticulomyxa filosa.</title>
        <authorList>
            <person name="Glockner G."/>
            <person name="Hulsmann N."/>
            <person name="Schleicher M."/>
            <person name="Noegel A.A."/>
            <person name="Eichinger L."/>
            <person name="Gallinger C."/>
            <person name="Pawlowski J."/>
            <person name="Sierra R."/>
            <person name="Euteneuer U."/>
            <person name="Pillet L."/>
            <person name="Moustafa A."/>
            <person name="Platzer M."/>
            <person name="Groth M."/>
            <person name="Szafranski K."/>
            <person name="Schliwa M."/>
        </authorList>
    </citation>
    <scope>NUCLEOTIDE SEQUENCE [LARGE SCALE GENOMIC DNA]</scope>
</reference>
<protein>
    <recommendedName>
        <fullName evidence="4">Transmembrane protein</fullName>
    </recommendedName>
</protein>
<evidence type="ECO:0000313" key="2">
    <source>
        <dbReference type="EMBL" id="ETO15388.1"/>
    </source>
</evidence>
<gene>
    <name evidence="2" type="ORF">RFI_21976</name>
</gene>
<comment type="caution">
    <text evidence="2">The sequence shown here is derived from an EMBL/GenBank/DDBJ whole genome shotgun (WGS) entry which is preliminary data.</text>
</comment>
<name>X6MN46_RETFI</name>
<accession>X6MN46</accession>
<dbReference type="Proteomes" id="UP000023152">
    <property type="component" value="Unassembled WGS sequence"/>
</dbReference>
<feature type="transmembrane region" description="Helical" evidence="1">
    <location>
        <begin position="41"/>
        <end position="59"/>
    </location>
</feature>
<keyword evidence="1" id="KW-1133">Transmembrane helix</keyword>
<proteinExistence type="predicted"/>
<keyword evidence="3" id="KW-1185">Reference proteome</keyword>
<evidence type="ECO:0000313" key="3">
    <source>
        <dbReference type="Proteomes" id="UP000023152"/>
    </source>
</evidence>
<keyword evidence="1" id="KW-0812">Transmembrane</keyword>
<dbReference type="EMBL" id="ASPP01019173">
    <property type="protein sequence ID" value="ETO15388.1"/>
    <property type="molecule type" value="Genomic_DNA"/>
</dbReference>
<evidence type="ECO:0000256" key="1">
    <source>
        <dbReference type="SAM" id="Phobius"/>
    </source>
</evidence>
<sequence length="216" mass="25687">MQQQILTVPIARHERLLSFSRHTTSSSINTFQKYFNRVQHLISALFNIYMFVYALFRCFEKDFKNMLLKKDKFIIKSNDRQYSQPRSLNLFSQQEKTQIGRFDNYLLHVMLVFFEEIYAAPKYTRAIQTLIYFTYPKVTATQILNMYTIDDIKKETKVRLLMKPCVNPEKHTTSISLSNPVKPVHVNERQHQRSDQGNAHKKVKNEIIYLLITKNI</sequence>
<dbReference type="AlphaFoldDB" id="X6MN46"/>